<dbReference type="CDD" id="cd06171">
    <property type="entry name" value="Sigma70_r4"/>
    <property type="match status" value="1"/>
</dbReference>
<dbReference type="AlphaFoldDB" id="A0AAE3M5W3"/>
<sequence>MPVKQHNIGTDALVFEKIKNGDEKAFEKVFRDNYVHLVAFANTFLHDIDSAENIVQNIFVKLWENRKQYNISSIKGYLMISVRNSCNNEIKRIYHERTYQHSIENDEMIESINYSDSRVMDKISSIINQLPEQRKKIFKLNRLEGLKYREIAVKLNISPKTVEIQMGKALKFLRENLLELKKQVYHMLW</sequence>
<dbReference type="Pfam" id="PF08281">
    <property type="entry name" value="Sigma70_r4_2"/>
    <property type="match status" value="1"/>
</dbReference>
<dbReference type="RefSeq" id="WP_301191266.1">
    <property type="nucleotide sequence ID" value="NZ_JAPDPJ010000035.1"/>
</dbReference>
<feature type="domain" description="RNA polymerase sigma-70 region 2" evidence="5">
    <location>
        <begin position="30"/>
        <end position="92"/>
    </location>
</feature>
<dbReference type="NCBIfam" id="TIGR02985">
    <property type="entry name" value="Sig70_bacteroi1"/>
    <property type="match status" value="1"/>
</dbReference>
<dbReference type="InterPro" id="IPR014327">
    <property type="entry name" value="RNA_pol_sigma70_bacteroid"/>
</dbReference>
<dbReference type="InterPro" id="IPR039425">
    <property type="entry name" value="RNA_pol_sigma-70-like"/>
</dbReference>
<protein>
    <submittedName>
        <fullName evidence="7">RNA polymerase sigma-70 factor</fullName>
    </submittedName>
</protein>
<dbReference type="InterPro" id="IPR013249">
    <property type="entry name" value="RNA_pol_sigma70_r4_t2"/>
</dbReference>
<evidence type="ECO:0000313" key="8">
    <source>
        <dbReference type="Proteomes" id="UP001209229"/>
    </source>
</evidence>
<dbReference type="GO" id="GO:0016987">
    <property type="term" value="F:sigma factor activity"/>
    <property type="evidence" value="ECO:0007669"/>
    <property type="project" value="UniProtKB-KW"/>
</dbReference>
<dbReference type="NCBIfam" id="TIGR02937">
    <property type="entry name" value="sigma70-ECF"/>
    <property type="match status" value="1"/>
</dbReference>
<accession>A0AAE3M5W3</accession>
<proteinExistence type="inferred from homology"/>
<evidence type="ECO:0000259" key="5">
    <source>
        <dbReference type="Pfam" id="PF04542"/>
    </source>
</evidence>
<keyword evidence="3" id="KW-0731">Sigma factor</keyword>
<dbReference type="Pfam" id="PF04542">
    <property type="entry name" value="Sigma70_r2"/>
    <property type="match status" value="1"/>
</dbReference>
<evidence type="ECO:0000256" key="3">
    <source>
        <dbReference type="ARBA" id="ARBA00023082"/>
    </source>
</evidence>
<dbReference type="PANTHER" id="PTHR43133">
    <property type="entry name" value="RNA POLYMERASE ECF-TYPE SIGMA FACTO"/>
    <property type="match status" value="1"/>
</dbReference>
<dbReference type="InterPro" id="IPR013325">
    <property type="entry name" value="RNA_pol_sigma_r2"/>
</dbReference>
<dbReference type="InterPro" id="IPR014284">
    <property type="entry name" value="RNA_pol_sigma-70_dom"/>
</dbReference>
<dbReference type="SUPFAM" id="SSF88659">
    <property type="entry name" value="Sigma3 and sigma4 domains of RNA polymerase sigma factors"/>
    <property type="match status" value="1"/>
</dbReference>
<gene>
    <name evidence="7" type="ORF">OM075_14595</name>
</gene>
<evidence type="ECO:0000313" key="7">
    <source>
        <dbReference type="EMBL" id="MCW3787702.1"/>
    </source>
</evidence>
<evidence type="ECO:0000256" key="4">
    <source>
        <dbReference type="ARBA" id="ARBA00023163"/>
    </source>
</evidence>
<dbReference type="PANTHER" id="PTHR43133:SF46">
    <property type="entry name" value="RNA POLYMERASE SIGMA-70 FACTOR ECF SUBFAMILY"/>
    <property type="match status" value="1"/>
</dbReference>
<comment type="similarity">
    <text evidence="1">Belongs to the sigma-70 factor family. ECF subfamily.</text>
</comment>
<dbReference type="InterPro" id="IPR036388">
    <property type="entry name" value="WH-like_DNA-bd_sf"/>
</dbReference>
<keyword evidence="4" id="KW-0804">Transcription</keyword>
<name>A0AAE3M5W3_9BACT</name>
<dbReference type="InterPro" id="IPR007627">
    <property type="entry name" value="RNA_pol_sigma70_r2"/>
</dbReference>
<evidence type="ECO:0000256" key="1">
    <source>
        <dbReference type="ARBA" id="ARBA00010641"/>
    </source>
</evidence>
<dbReference type="GO" id="GO:0003677">
    <property type="term" value="F:DNA binding"/>
    <property type="evidence" value="ECO:0007669"/>
    <property type="project" value="InterPro"/>
</dbReference>
<dbReference type="InterPro" id="IPR013324">
    <property type="entry name" value="RNA_pol_sigma_r3/r4-like"/>
</dbReference>
<keyword evidence="8" id="KW-1185">Reference proteome</keyword>
<organism evidence="7 8">
    <name type="scientific">Plebeiibacterium sediminum</name>
    <dbReference type="NCBI Taxonomy" id="2992112"/>
    <lineage>
        <taxon>Bacteria</taxon>
        <taxon>Pseudomonadati</taxon>
        <taxon>Bacteroidota</taxon>
        <taxon>Bacteroidia</taxon>
        <taxon>Marinilabiliales</taxon>
        <taxon>Marinilabiliaceae</taxon>
        <taxon>Plebeiibacterium</taxon>
    </lineage>
</organism>
<keyword evidence="2" id="KW-0805">Transcription regulation</keyword>
<feature type="domain" description="RNA polymerase sigma factor 70 region 4 type 2" evidence="6">
    <location>
        <begin position="122"/>
        <end position="173"/>
    </location>
</feature>
<dbReference type="GO" id="GO:0006352">
    <property type="term" value="P:DNA-templated transcription initiation"/>
    <property type="evidence" value="ECO:0007669"/>
    <property type="project" value="InterPro"/>
</dbReference>
<comment type="caution">
    <text evidence="7">The sequence shown here is derived from an EMBL/GenBank/DDBJ whole genome shotgun (WGS) entry which is preliminary data.</text>
</comment>
<dbReference type="Gene3D" id="1.10.1740.10">
    <property type="match status" value="1"/>
</dbReference>
<reference evidence="7" key="1">
    <citation type="submission" date="2022-10" db="EMBL/GenBank/DDBJ databases">
        <authorList>
            <person name="Yu W.X."/>
        </authorList>
    </citation>
    <scope>NUCLEOTIDE SEQUENCE</scope>
    <source>
        <strain evidence="7">AAT</strain>
    </source>
</reference>
<dbReference type="Gene3D" id="1.10.10.10">
    <property type="entry name" value="Winged helix-like DNA-binding domain superfamily/Winged helix DNA-binding domain"/>
    <property type="match status" value="1"/>
</dbReference>
<evidence type="ECO:0000259" key="6">
    <source>
        <dbReference type="Pfam" id="PF08281"/>
    </source>
</evidence>
<evidence type="ECO:0000256" key="2">
    <source>
        <dbReference type="ARBA" id="ARBA00023015"/>
    </source>
</evidence>
<dbReference type="SUPFAM" id="SSF88946">
    <property type="entry name" value="Sigma2 domain of RNA polymerase sigma factors"/>
    <property type="match status" value="1"/>
</dbReference>
<dbReference type="Proteomes" id="UP001209229">
    <property type="component" value="Unassembled WGS sequence"/>
</dbReference>
<dbReference type="EMBL" id="JAPDPJ010000035">
    <property type="protein sequence ID" value="MCW3787702.1"/>
    <property type="molecule type" value="Genomic_DNA"/>
</dbReference>